<evidence type="ECO:0000313" key="3">
    <source>
        <dbReference type="Proteomes" id="UP000245207"/>
    </source>
</evidence>
<organism evidence="2 3">
    <name type="scientific">Artemisia annua</name>
    <name type="common">Sweet wormwood</name>
    <dbReference type="NCBI Taxonomy" id="35608"/>
    <lineage>
        <taxon>Eukaryota</taxon>
        <taxon>Viridiplantae</taxon>
        <taxon>Streptophyta</taxon>
        <taxon>Embryophyta</taxon>
        <taxon>Tracheophyta</taxon>
        <taxon>Spermatophyta</taxon>
        <taxon>Magnoliopsida</taxon>
        <taxon>eudicotyledons</taxon>
        <taxon>Gunneridae</taxon>
        <taxon>Pentapetalae</taxon>
        <taxon>asterids</taxon>
        <taxon>campanulids</taxon>
        <taxon>Asterales</taxon>
        <taxon>Asteraceae</taxon>
        <taxon>Asteroideae</taxon>
        <taxon>Anthemideae</taxon>
        <taxon>Artemisiinae</taxon>
        <taxon>Artemisia</taxon>
    </lineage>
</organism>
<keyword evidence="3" id="KW-1185">Reference proteome</keyword>
<sequence length="145" mass="16447">MSHATVIRNNHSIPHFIFNMLSNHLLDLKSSKFHEIQPSFCFDTCISNLEFNVCLVIIADNGVDDDGLHIVADPFCVNCGSNVGWTYIHIYLILDFQETAHEKYKEGKSVERVKLSGSDEISDMVCACRHPYVTLIITIFIQNIT</sequence>
<evidence type="ECO:0000259" key="1">
    <source>
        <dbReference type="PROSITE" id="PS51792"/>
    </source>
</evidence>
<proteinExistence type="predicted"/>
<dbReference type="EMBL" id="PKPP01006900">
    <property type="protein sequence ID" value="PWA54995.1"/>
    <property type="molecule type" value="Genomic_DNA"/>
</dbReference>
<accession>A0A2U1M160</accession>
<evidence type="ECO:0000313" key="2">
    <source>
        <dbReference type="EMBL" id="PWA54995.1"/>
    </source>
</evidence>
<gene>
    <name evidence="2" type="ORF">CTI12_AA431460</name>
</gene>
<dbReference type="AlphaFoldDB" id="A0A2U1M160"/>
<dbReference type="Proteomes" id="UP000245207">
    <property type="component" value="Unassembled WGS sequence"/>
</dbReference>
<dbReference type="PROSITE" id="PS51792">
    <property type="entry name" value="YIPPEE"/>
    <property type="match status" value="1"/>
</dbReference>
<reference evidence="2 3" key="1">
    <citation type="journal article" date="2018" name="Mol. Plant">
        <title>The genome of Artemisia annua provides insight into the evolution of Asteraceae family and artemisinin biosynthesis.</title>
        <authorList>
            <person name="Shen Q."/>
            <person name="Zhang L."/>
            <person name="Liao Z."/>
            <person name="Wang S."/>
            <person name="Yan T."/>
            <person name="Shi P."/>
            <person name="Liu M."/>
            <person name="Fu X."/>
            <person name="Pan Q."/>
            <person name="Wang Y."/>
            <person name="Lv Z."/>
            <person name="Lu X."/>
            <person name="Zhang F."/>
            <person name="Jiang W."/>
            <person name="Ma Y."/>
            <person name="Chen M."/>
            <person name="Hao X."/>
            <person name="Li L."/>
            <person name="Tang Y."/>
            <person name="Lv G."/>
            <person name="Zhou Y."/>
            <person name="Sun X."/>
            <person name="Brodelius P.E."/>
            <person name="Rose J.K.C."/>
            <person name="Tang K."/>
        </authorList>
    </citation>
    <scope>NUCLEOTIDE SEQUENCE [LARGE SCALE GENOMIC DNA]</scope>
    <source>
        <strain evidence="3">cv. Huhao1</strain>
        <tissue evidence="2">Leaf</tissue>
    </source>
</reference>
<name>A0A2U1M160_ARTAN</name>
<feature type="domain" description="Yippee" evidence="1">
    <location>
        <begin position="18"/>
        <end position="120"/>
    </location>
</feature>
<dbReference type="STRING" id="35608.A0A2U1M160"/>
<protein>
    <submittedName>
        <fullName evidence="2">Yippee-like protein</fullName>
    </submittedName>
</protein>
<comment type="caution">
    <text evidence="2">The sequence shown here is derived from an EMBL/GenBank/DDBJ whole genome shotgun (WGS) entry which is preliminary data.</text>
</comment>
<dbReference type="InterPro" id="IPR034751">
    <property type="entry name" value="Yippee"/>
</dbReference>